<feature type="region of interest" description="Disordered" evidence="12">
    <location>
        <begin position="1211"/>
        <end position="1433"/>
    </location>
</feature>
<evidence type="ECO:0000256" key="3">
    <source>
        <dbReference type="ARBA" id="ARBA00022553"/>
    </source>
</evidence>
<evidence type="ECO:0000256" key="1">
    <source>
        <dbReference type="ARBA" id="ARBA00004123"/>
    </source>
</evidence>
<dbReference type="OrthoDB" id="6147534at2759"/>
<dbReference type="InterPro" id="IPR000679">
    <property type="entry name" value="Znf_GATA"/>
</dbReference>
<evidence type="ECO:0000256" key="8">
    <source>
        <dbReference type="ARBA" id="ARBA00022990"/>
    </source>
</evidence>
<dbReference type="CDD" id="cd00202">
    <property type="entry name" value="ZnF_GATA"/>
    <property type="match status" value="1"/>
</dbReference>
<dbReference type="OMA" id="MPMPHIK"/>
<evidence type="ECO:0000256" key="4">
    <source>
        <dbReference type="ARBA" id="ARBA00022723"/>
    </source>
</evidence>
<feature type="compositionally biased region" description="Basic and acidic residues" evidence="12">
    <location>
        <begin position="1330"/>
        <end position="1339"/>
    </location>
</feature>
<protein>
    <submittedName>
        <fullName evidence="16">Arginine-glutamic acid dipeptide repeats protein</fullName>
    </submittedName>
</protein>
<feature type="compositionally biased region" description="Polar residues" evidence="12">
    <location>
        <begin position="671"/>
        <end position="684"/>
    </location>
</feature>
<organism evidence="16 17">
    <name type="scientific">Folsomia candida</name>
    <name type="common">Springtail</name>
    <dbReference type="NCBI Taxonomy" id="158441"/>
    <lineage>
        <taxon>Eukaryota</taxon>
        <taxon>Metazoa</taxon>
        <taxon>Ecdysozoa</taxon>
        <taxon>Arthropoda</taxon>
        <taxon>Hexapoda</taxon>
        <taxon>Collembola</taxon>
        <taxon>Entomobryomorpha</taxon>
        <taxon>Isotomoidea</taxon>
        <taxon>Isotomidae</taxon>
        <taxon>Proisotominae</taxon>
        <taxon>Folsomia</taxon>
    </lineage>
</organism>
<dbReference type="STRING" id="158441.A0A226EKS0"/>
<dbReference type="Gene3D" id="1.10.10.60">
    <property type="entry name" value="Homeodomain-like"/>
    <property type="match status" value="1"/>
</dbReference>
<dbReference type="InterPro" id="IPR001025">
    <property type="entry name" value="BAH_dom"/>
</dbReference>
<keyword evidence="7" id="KW-0832">Ubl conjugation</keyword>
<feature type="compositionally biased region" description="Basic and acidic residues" evidence="12">
    <location>
        <begin position="727"/>
        <end position="738"/>
    </location>
</feature>
<feature type="region of interest" description="Disordered" evidence="12">
    <location>
        <begin position="334"/>
        <end position="379"/>
    </location>
</feature>
<dbReference type="GO" id="GO:0008270">
    <property type="term" value="F:zinc ion binding"/>
    <property type="evidence" value="ECO:0007669"/>
    <property type="project" value="UniProtKB-KW"/>
</dbReference>
<dbReference type="InterPro" id="IPR002951">
    <property type="entry name" value="Atrophin-like"/>
</dbReference>
<feature type="domain" description="BAH" evidence="13">
    <location>
        <begin position="10"/>
        <end position="165"/>
    </location>
</feature>
<feature type="region of interest" description="Disordered" evidence="12">
    <location>
        <begin position="447"/>
        <end position="687"/>
    </location>
</feature>
<keyword evidence="2" id="KW-1017">Isopeptide bond</keyword>
<feature type="compositionally biased region" description="Low complexity" evidence="12">
    <location>
        <begin position="1144"/>
        <end position="1160"/>
    </location>
</feature>
<dbReference type="CDD" id="cd11661">
    <property type="entry name" value="SANT_MTA3_like"/>
    <property type="match status" value="1"/>
</dbReference>
<feature type="compositionally biased region" description="Low complexity" evidence="12">
    <location>
        <begin position="1063"/>
        <end position="1082"/>
    </location>
</feature>
<dbReference type="SUPFAM" id="SSF57716">
    <property type="entry name" value="Glucocorticoid receptor-like (DNA-binding domain)"/>
    <property type="match status" value="1"/>
</dbReference>
<evidence type="ECO:0000256" key="11">
    <source>
        <dbReference type="ARBA" id="ARBA00023242"/>
    </source>
</evidence>
<dbReference type="GO" id="GO:0003682">
    <property type="term" value="F:chromatin binding"/>
    <property type="evidence" value="ECO:0007669"/>
    <property type="project" value="InterPro"/>
</dbReference>
<feature type="compositionally biased region" description="Basic residues" evidence="12">
    <location>
        <begin position="336"/>
        <end position="356"/>
    </location>
</feature>
<evidence type="ECO:0000256" key="2">
    <source>
        <dbReference type="ARBA" id="ARBA00022499"/>
    </source>
</evidence>
<evidence type="ECO:0000256" key="6">
    <source>
        <dbReference type="ARBA" id="ARBA00022833"/>
    </source>
</evidence>
<dbReference type="Pfam" id="PF03154">
    <property type="entry name" value="Atrophin-1"/>
    <property type="match status" value="1"/>
</dbReference>
<sequence length="1758" mass="192124">MLNIFFYGGACCVAGHAVYDVDQEGVFQSWVAVSRHKRERDTLMVHIKWFYRPCEVPETVYQLLIQDRTEHRTSRTSLEASANGCKSESIADQLPELSGRELFISDATDTYPVSVLRGLCRVEHVNCSDSSHFVSSLVKSFKPGPDCFFYVLGYNPETRRLASTQGEIRLGPSHQARLPELQIGTQVDPKEWEDLLWKPGVTNDADLVMYLRAARSMAAFAGMCNGGDRINSGFASTDDGYLAASRDDITINALCKLHESGYDPGKALQVLVKCPVPKGIDKKWSEDETKRFVKGLRQFGKNFFRIKKELLPNKETGELIEFYYLWKKTPAAAPSRTHRRQRRQSVLRRIRAPRNARNKEGKEDPGDLSSASEEDSEDDSDFSGYQCRCCRHCHQTRSKDWHHAGKDKILLCTDCRIHFKKYGELPTLDGTKDQPYLFRPVVANEEEGRVRTRTRTKELVNSPPNNARNRPKRGSGTSTPEPEMKISGRKSPGAASNTSSSSDKSKNKKYLFLFLEQSNAASPAPRGRKRGKDSEDEKSSRNKKRKEDRGESPSCSSIASSIDEDNEVDTGELDADNDLDNENADIENSSSRASSPNPDHDSAGNSLPGTSGSRRDSELSISARAIDISETNNKKSPKPDSIPNSESVEESVDSSNCESQTSADVKKSESVNDSARSSSMPNNEDSLDLKYIKIEPCHDSVLPIPQDGIIKNEESGMLDGFVRVKEEFSESDARKNSCKDSTAVSNKSPPEDLKLSNSNSSASSTTDARNYAESNGVAVVKDEKSAGSRPSHLSLGIYGSSNGNAASSTATTGGVESGEFSSLPMESPSSGGLITIKSDKALMSPIIEDLKPSTSQSIIKPPPFGDEGSTLSTGPLGSLPPSSNMFGNSAGLHSSFHLPSGISAPKTSPPSLFQSGLPPSGAPPPLVSQQNNSTDSGSIDRDRDRILNEKDGPPPPAPPPPPPESSLYSSPLSRFYAPQHPGLGHYPFVPHHFPPHPHNVVSESASSINVPQPVIGDMKPAEVMPNPLQSLRQVANTMEVKVPGYPTFDAPPLTVNPPLGAGTPQTTSSSSSSSTSPFPGSHSSDKPLKQQRDSERELLSDRRNSVGVDGGDHRDRDNNRDNNNRDRDREKDRDRDKNRSPKVISGQHQPGSSSSIGPPSVTTMASNTMTTPAGLGSPFPGAFHPHPHAHPLYHYNPYPYFSPYQFSPYPPGPQLGPGPRMPISNAPQPPVARPASPANHPSNSGKPNMSDVSPGSHHSSSHHSNKSSSSNKHSSSRDSSSHSHNQHQHSSHGRSSSLASTDTNDTDNHDNEDGDDVPSHGVPRGPSPEPKVEDSECHRSQSAIFLRHWNRGDFNSCARTDLTFKPVPDSKLARKREERLRKQAEKDREERERAAQARKQVSGTPEREKRETPKPGSSLQQGMGAPGGGGMEGMNSPFERFTPRPGAFGDTPALRQLSEYARPHTGFSPGGGMRPGGGMLPPHLDPMLSGPYQMGLYGQAAARERMEIEALEKREREIREIRERELSDRLKEEFLRNIPGNGGNGGAHGGGVPGGPPGGQRMPNPLDPHWLDVHRRFGALGPQLHQAGFGLYAPQGPPNALSPMDRERLGIPTSMGMQFGDQLVDRLQAERMAMDMRLQMAAGQIPYPGMDPLLQAQAAAAAGAYQRQPTLIPPRVNDAVLGVHPDHLLGRPYPPELAHHISAHEQLQRQIMMDRDRFPHPGHPGFLAQEEYLRQQQREREMKIRSLEEAAAAAGRRH</sequence>
<feature type="compositionally biased region" description="Low complexity" evidence="12">
    <location>
        <begin position="868"/>
        <end position="883"/>
    </location>
</feature>
<comment type="caution">
    <text evidence="16">The sequence shown here is derived from an EMBL/GenBank/DDBJ whole genome shotgun (WGS) entry which is preliminary data.</text>
</comment>
<feature type="compositionally biased region" description="Basic and acidic residues" evidence="12">
    <location>
        <begin position="1371"/>
        <end position="1395"/>
    </location>
</feature>
<feature type="compositionally biased region" description="Polar residues" evidence="12">
    <location>
        <begin position="1161"/>
        <end position="1171"/>
    </location>
</feature>
<feature type="domain" description="ELM2" evidence="14">
    <location>
        <begin position="166"/>
        <end position="275"/>
    </location>
</feature>
<dbReference type="Proteomes" id="UP000198287">
    <property type="component" value="Unassembled WGS sequence"/>
</dbReference>
<dbReference type="InterPro" id="IPR017884">
    <property type="entry name" value="SANT_dom"/>
</dbReference>
<feature type="compositionally biased region" description="Polar residues" evidence="12">
    <location>
        <begin position="586"/>
        <end position="612"/>
    </location>
</feature>
<evidence type="ECO:0000256" key="10">
    <source>
        <dbReference type="ARBA" id="ARBA00023163"/>
    </source>
</evidence>
<feature type="compositionally biased region" description="Basic and acidic residues" evidence="12">
    <location>
        <begin position="532"/>
        <end position="551"/>
    </location>
</feature>
<feature type="compositionally biased region" description="Pro residues" evidence="12">
    <location>
        <begin position="1211"/>
        <end position="1220"/>
    </location>
</feature>
<dbReference type="SUPFAM" id="SSF46689">
    <property type="entry name" value="Homeodomain-like"/>
    <property type="match status" value="1"/>
</dbReference>
<gene>
    <name evidence="16" type="ORF">Fcan01_07719</name>
</gene>
<keyword evidence="8" id="KW-0007">Acetylation</keyword>
<proteinExistence type="predicted"/>
<keyword evidence="4" id="KW-0479">Metal-binding</keyword>
<keyword evidence="3" id="KW-0597">Phosphoprotein</keyword>
<dbReference type="PROSITE" id="PS51293">
    <property type="entry name" value="SANT"/>
    <property type="match status" value="1"/>
</dbReference>
<feature type="compositionally biased region" description="Polar residues" evidence="12">
    <location>
        <begin position="739"/>
        <end position="748"/>
    </location>
</feature>
<dbReference type="Pfam" id="PF00320">
    <property type="entry name" value="GATA"/>
    <property type="match status" value="1"/>
</dbReference>
<feature type="compositionally biased region" description="Basic and acidic residues" evidence="12">
    <location>
        <begin position="1083"/>
        <end position="1139"/>
    </location>
</feature>
<feature type="compositionally biased region" description="Polar residues" evidence="12">
    <location>
        <begin position="905"/>
        <end position="914"/>
    </location>
</feature>
<feature type="domain" description="SANT" evidence="15">
    <location>
        <begin position="279"/>
        <end position="331"/>
    </location>
</feature>
<feature type="region of interest" description="Disordered" evidence="12">
    <location>
        <begin position="727"/>
        <end position="1005"/>
    </location>
</feature>
<feature type="compositionally biased region" description="Polar residues" evidence="12">
    <location>
        <begin position="927"/>
        <end position="937"/>
    </location>
</feature>
<feature type="region of interest" description="Disordered" evidence="12">
    <location>
        <begin position="1049"/>
        <end position="1188"/>
    </location>
</feature>
<comment type="subcellular location">
    <subcellularLocation>
        <location evidence="1">Nucleus</location>
    </subcellularLocation>
</comment>
<evidence type="ECO:0000259" key="14">
    <source>
        <dbReference type="PROSITE" id="PS51156"/>
    </source>
</evidence>
<dbReference type="InterPro" id="IPR043151">
    <property type="entry name" value="BAH_sf"/>
</dbReference>
<feature type="region of interest" description="Disordered" evidence="12">
    <location>
        <begin position="1538"/>
        <end position="1563"/>
    </location>
</feature>
<dbReference type="InterPro" id="IPR009057">
    <property type="entry name" value="Homeodomain-like_sf"/>
</dbReference>
<dbReference type="GO" id="GO:0043565">
    <property type="term" value="F:sequence-specific DNA binding"/>
    <property type="evidence" value="ECO:0007669"/>
    <property type="project" value="InterPro"/>
</dbReference>
<evidence type="ECO:0000313" key="16">
    <source>
        <dbReference type="EMBL" id="OXA57808.1"/>
    </source>
</evidence>
<keyword evidence="5" id="KW-0863">Zinc-finger</keyword>
<evidence type="ECO:0000259" key="15">
    <source>
        <dbReference type="PROSITE" id="PS51293"/>
    </source>
</evidence>
<evidence type="ECO:0000259" key="13">
    <source>
        <dbReference type="PROSITE" id="PS51038"/>
    </source>
</evidence>
<dbReference type="FunFam" id="1.10.10.60:FF:000052">
    <property type="entry name" value="Arginine-glutamic acid dipeptide (RE) repeats"/>
    <property type="match status" value="1"/>
</dbReference>
<feature type="compositionally biased region" description="Basic and acidic residues" evidence="12">
    <location>
        <begin position="938"/>
        <end position="952"/>
    </location>
</feature>
<dbReference type="Gene3D" id="4.10.1240.50">
    <property type="match status" value="1"/>
</dbReference>
<keyword evidence="11" id="KW-0539">Nucleus</keyword>
<feature type="compositionally biased region" description="Gly residues" evidence="12">
    <location>
        <begin position="1540"/>
        <end position="1553"/>
    </location>
</feature>
<feature type="compositionally biased region" description="Low complexity" evidence="12">
    <location>
        <begin position="1293"/>
        <end position="1303"/>
    </location>
</feature>
<dbReference type="PROSITE" id="PS51038">
    <property type="entry name" value="BAH"/>
    <property type="match status" value="1"/>
</dbReference>
<feature type="compositionally biased region" description="Low complexity" evidence="12">
    <location>
        <begin position="799"/>
        <end position="814"/>
    </location>
</feature>
<dbReference type="PROSITE" id="PS51156">
    <property type="entry name" value="ELM2"/>
    <property type="match status" value="1"/>
</dbReference>
<dbReference type="SMART" id="SM01189">
    <property type="entry name" value="ELM2"/>
    <property type="match status" value="1"/>
</dbReference>
<dbReference type="InterPro" id="IPR000949">
    <property type="entry name" value="ELM2_dom"/>
</dbReference>
<dbReference type="PANTHER" id="PTHR13859:SF11">
    <property type="entry name" value="GRUNGE, ISOFORM J"/>
    <property type="match status" value="1"/>
</dbReference>
<feature type="compositionally biased region" description="Pro residues" evidence="12">
    <location>
        <begin position="953"/>
        <end position="964"/>
    </location>
</feature>
<dbReference type="SMART" id="SM00401">
    <property type="entry name" value="ZnF_GATA"/>
    <property type="match status" value="1"/>
</dbReference>
<evidence type="ECO:0000256" key="9">
    <source>
        <dbReference type="ARBA" id="ARBA00023015"/>
    </source>
</evidence>
<evidence type="ECO:0000256" key="5">
    <source>
        <dbReference type="ARBA" id="ARBA00022771"/>
    </source>
</evidence>
<feature type="compositionally biased region" description="Low complexity" evidence="12">
    <location>
        <begin position="552"/>
        <end position="561"/>
    </location>
</feature>
<evidence type="ECO:0000313" key="17">
    <source>
        <dbReference type="Proteomes" id="UP000198287"/>
    </source>
</evidence>
<name>A0A226EKS0_FOLCA</name>
<dbReference type="Gene3D" id="2.30.30.490">
    <property type="match status" value="1"/>
</dbReference>
<keyword evidence="9" id="KW-0805">Transcription regulation</keyword>
<feature type="compositionally biased region" description="Low complexity" evidence="12">
    <location>
        <begin position="490"/>
        <end position="502"/>
    </location>
</feature>
<feature type="compositionally biased region" description="Basic and acidic residues" evidence="12">
    <location>
        <begin position="447"/>
        <end position="458"/>
    </location>
</feature>
<keyword evidence="6" id="KW-0862">Zinc</keyword>
<dbReference type="GO" id="GO:0005634">
    <property type="term" value="C:nucleus"/>
    <property type="evidence" value="ECO:0007669"/>
    <property type="project" value="UniProtKB-SubCell"/>
</dbReference>
<dbReference type="GO" id="GO:0003714">
    <property type="term" value="F:transcription corepressor activity"/>
    <property type="evidence" value="ECO:0007669"/>
    <property type="project" value="TreeGrafter"/>
</dbReference>
<evidence type="ECO:0000256" key="12">
    <source>
        <dbReference type="SAM" id="MobiDB-lite"/>
    </source>
</evidence>
<evidence type="ECO:0000256" key="7">
    <source>
        <dbReference type="ARBA" id="ARBA00022843"/>
    </source>
</evidence>
<reference evidence="16 17" key="1">
    <citation type="submission" date="2015-12" db="EMBL/GenBank/DDBJ databases">
        <title>The genome of Folsomia candida.</title>
        <authorList>
            <person name="Faddeeva A."/>
            <person name="Derks M.F."/>
            <person name="Anvar Y."/>
            <person name="Smit S."/>
            <person name="Van Straalen N."/>
            <person name="Roelofs D."/>
        </authorList>
    </citation>
    <scope>NUCLEOTIDE SEQUENCE [LARGE SCALE GENOMIC DNA]</scope>
    <source>
        <strain evidence="16 17">VU population</strain>
        <tissue evidence="16">Whole body</tissue>
    </source>
</reference>
<accession>A0A226EKS0</accession>
<dbReference type="PANTHER" id="PTHR13859">
    <property type="entry name" value="ATROPHIN-RELATED"/>
    <property type="match status" value="1"/>
</dbReference>
<dbReference type="EMBL" id="LNIX01000003">
    <property type="protein sequence ID" value="OXA57808.1"/>
    <property type="molecule type" value="Genomic_DNA"/>
</dbReference>
<dbReference type="InterPro" id="IPR001005">
    <property type="entry name" value="SANT/Myb"/>
</dbReference>
<feature type="compositionally biased region" description="Acidic residues" evidence="12">
    <location>
        <begin position="562"/>
        <end position="585"/>
    </location>
</feature>
<keyword evidence="17" id="KW-1185">Reference proteome</keyword>
<dbReference type="SMART" id="SM00717">
    <property type="entry name" value="SANT"/>
    <property type="match status" value="1"/>
</dbReference>
<keyword evidence="10" id="KW-0804">Transcription</keyword>
<dbReference type="Pfam" id="PF01448">
    <property type="entry name" value="ELM2"/>
    <property type="match status" value="1"/>
</dbReference>